<dbReference type="Proteomes" id="UP001595528">
    <property type="component" value="Unassembled WGS sequence"/>
</dbReference>
<proteinExistence type="predicted"/>
<accession>A0ABV7KXP8</accession>
<dbReference type="Pfam" id="PF13692">
    <property type="entry name" value="Glyco_trans_1_4"/>
    <property type="match status" value="1"/>
</dbReference>
<name>A0ABV7KXP8_9PROT</name>
<dbReference type="PANTHER" id="PTHR12526:SF636">
    <property type="entry name" value="BLL3647 PROTEIN"/>
    <property type="match status" value="1"/>
</dbReference>
<evidence type="ECO:0000259" key="1">
    <source>
        <dbReference type="Pfam" id="PF13439"/>
    </source>
</evidence>
<protein>
    <submittedName>
        <fullName evidence="2">Glycosyltransferase</fullName>
        <ecNumber evidence="2">2.4.-.-</ecNumber>
    </submittedName>
</protein>
<dbReference type="GO" id="GO:0016757">
    <property type="term" value="F:glycosyltransferase activity"/>
    <property type="evidence" value="ECO:0007669"/>
    <property type="project" value="UniProtKB-KW"/>
</dbReference>
<reference evidence="3" key="1">
    <citation type="journal article" date="2019" name="Int. J. Syst. Evol. Microbiol.">
        <title>The Global Catalogue of Microorganisms (GCM) 10K type strain sequencing project: providing services to taxonomists for standard genome sequencing and annotation.</title>
        <authorList>
            <consortium name="The Broad Institute Genomics Platform"/>
            <consortium name="The Broad Institute Genome Sequencing Center for Infectious Disease"/>
            <person name="Wu L."/>
            <person name="Ma J."/>
        </authorList>
    </citation>
    <scope>NUCLEOTIDE SEQUENCE [LARGE SCALE GENOMIC DNA]</scope>
    <source>
        <strain evidence="3">KCTC 42964</strain>
    </source>
</reference>
<dbReference type="Gene3D" id="3.40.50.2000">
    <property type="entry name" value="Glycogen Phosphorylase B"/>
    <property type="match status" value="2"/>
</dbReference>
<sequence>MENPTGSTAGRGAPMRVCHVITGLERGGAETALVRLLGGLDRAEFTPTVLSLTDRGVLGGAVEAAGAELHCLGWRRGRPPMPGQVRQLARHIAAAAPALVQTWLYHADLAGLLAVRFGGGGRRLPVLWNIRCSDMDFSNYGRGTRLTVRLAALLSRLPAGVVVNSAAGRRVHEGLGYRPRAWHLIPNGIDATRFRPDPEAAAAWRAAVGLPDDGVPLIGHVARTDPQKDHPGFLQALSGLARRGVAFRAVLAGRGTVDLAPLRDRLGLGDHVRLLGERDDMAAMMAALDLFCMSAAYGEGFPNVLAEAMACGVPAVTTDVGDAALILGRPDRVVPPRAPAALEAVLDSALRLSPGERRAEGAAARARILDRFTLERSVAQYRRLYGSFALGDRGANLPRPIAGAADRGM</sequence>
<dbReference type="EC" id="2.4.-.-" evidence="2"/>
<feature type="domain" description="Glycosyltransferase subfamily 4-like N-terminal" evidence="1">
    <location>
        <begin position="27"/>
        <end position="193"/>
    </location>
</feature>
<keyword evidence="3" id="KW-1185">Reference proteome</keyword>
<keyword evidence="2" id="KW-0328">Glycosyltransferase</keyword>
<dbReference type="EMBL" id="JBHRTR010000020">
    <property type="protein sequence ID" value="MFC3227158.1"/>
    <property type="molecule type" value="Genomic_DNA"/>
</dbReference>
<gene>
    <name evidence="2" type="ORF">ACFOGJ_07960</name>
</gene>
<evidence type="ECO:0000313" key="2">
    <source>
        <dbReference type="EMBL" id="MFC3227158.1"/>
    </source>
</evidence>
<evidence type="ECO:0000313" key="3">
    <source>
        <dbReference type="Proteomes" id="UP001595528"/>
    </source>
</evidence>
<dbReference type="SUPFAM" id="SSF53756">
    <property type="entry name" value="UDP-Glycosyltransferase/glycogen phosphorylase"/>
    <property type="match status" value="1"/>
</dbReference>
<dbReference type="PANTHER" id="PTHR12526">
    <property type="entry name" value="GLYCOSYLTRANSFERASE"/>
    <property type="match status" value="1"/>
</dbReference>
<dbReference type="Pfam" id="PF13439">
    <property type="entry name" value="Glyco_transf_4"/>
    <property type="match status" value="1"/>
</dbReference>
<organism evidence="2 3">
    <name type="scientific">Marinibaculum pumilum</name>
    <dbReference type="NCBI Taxonomy" id="1766165"/>
    <lineage>
        <taxon>Bacteria</taxon>
        <taxon>Pseudomonadati</taxon>
        <taxon>Pseudomonadota</taxon>
        <taxon>Alphaproteobacteria</taxon>
        <taxon>Rhodospirillales</taxon>
        <taxon>Rhodospirillaceae</taxon>
        <taxon>Marinibaculum</taxon>
    </lineage>
</organism>
<dbReference type="RefSeq" id="WP_379899319.1">
    <property type="nucleotide sequence ID" value="NZ_JBHRTR010000020.1"/>
</dbReference>
<keyword evidence="2" id="KW-0808">Transferase</keyword>
<dbReference type="InterPro" id="IPR028098">
    <property type="entry name" value="Glyco_trans_4-like_N"/>
</dbReference>
<comment type="caution">
    <text evidence="2">The sequence shown here is derived from an EMBL/GenBank/DDBJ whole genome shotgun (WGS) entry which is preliminary data.</text>
</comment>